<dbReference type="PANTHER" id="PTHR30349">
    <property type="entry name" value="PHAGE INTEGRASE-RELATED"/>
    <property type="match status" value="1"/>
</dbReference>
<evidence type="ECO:0000256" key="3">
    <source>
        <dbReference type="ARBA" id="ARBA00022908"/>
    </source>
</evidence>
<comment type="similarity">
    <text evidence="2">Belongs to the 'phage' integrase family.</text>
</comment>
<comment type="function">
    <text evidence="1">Site-specific tyrosine recombinase, which acts by catalyzing the cutting and rejoining of the recombining DNA molecules.</text>
</comment>
<dbReference type="PROSITE" id="PS51898">
    <property type="entry name" value="TYR_RECOMBINASE"/>
    <property type="match status" value="1"/>
</dbReference>
<evidence type="ECO:0000313" key="10">
    <source>
        <dbReference type="Proteomes" id="UP000070646"/>
    </source>
</evidence>
<dbReference type="Pfam" id="PF14657">
    <property type="entry name" value="Arm-DNA-bind_4"/>
    <property type="match status" value="1"/>
</dbReference>
<dbReference type="GO" id="GO:0003677">
    <property type="term" value="F:DNA binding"/>
    <property type="evidence" value="ECO:0007669"/>
    <property type="project" value="UniProtKB-UniRule"/>
</dbReference>
<dbReference type="InterPro" id="IPR050090">
    <property type="entry name" value="Tyrosine_recombinase_XerCD"/>
</dbReference>
<dbReference type="SUPFAM" id="SSF56349">
    <property type="entry name" value="DNA breaking-rejoining enzymes"/>
    <property type="match status" value="1"/>
</dbReference>
<keyword evidence="5" id="KW-0233">DNA recombination</keyword>
<sequence length="368" mass="42677">MASYNQISKGNWQVVISLGNDPVTKKRIRIKKQGFKTKKEAEKFVNEYSSKFDNGFLLPKSKDIYLKDFILDWFYNHKILSIGINTKNNYLSRIETYIIPLLGNYKLTELDTITIQNFYNHLLTKDNPLKPSSAKKVIEALSNCLKYAKKLKLITYLPTDIEKVNIEKPKIEFWSKQELDFFLNEIKDTYLYFPVLICALTGVRVGELCGLKWCDVDFGRGYLNITRQVIADKSTNTLVCTENLKTTKSDRTISIPKVLLREFEKNLKAPNDFIVLSRENEMCNPRNISMDFTKRVNKYKDKLPQISIHGLRHTHATLLILNGENIKIVSDRLGHNDITTTLNTYTHIMEEMKDNTAELLDNLFINNV</sequence>
<evidence type="ECO:0000256" key="5">
    <source>
        <dbReference type="ARBA" id="ARBA00023172"/>
    </source>
</evidence>
<dbReference type="Gene3D" id="1.10.443.10">
    <property type="entry name" value="Intergrase catalytic core"/>
    <property type="match status" value="1"/>
</dbReference>
<dbReference type="InterPro" id="IPR028259">
    <property type="entry name" value="AP2-like_int_N"/>
</dbReference>
<keyword evidence="4 6" id="KW-0238">DNA-binding</keyword>
<dbReference type="Pfam" id="PF14659">
    <property type="entry name" value="Phage_int_SAM_3"/>
    <property type="match status" value="1"/>
</dbReference>
<accession>A0A133MRU5</accession>
<dbReference type="InterPro" id="IPR004107">
    <property type="entry name" value="Integrase_SAM-like_N"/>
</dbReference>
<reference evidence="9 10" key="1">
    <citation type="submission" date="2016-01" db="EMBL/GenBank/DDBJ databases">
        <authorList>
            <person name="Oliw E.H."/>
        </authorList>
    </citation>
    <scope>NUCLEOTIDE SEQUENCE [LARGE SCALE GENOMIC DNA]</scope>
    <source>
        <strain evidence="9 10">MJR7757A</strain>
    </source>
</reference>
<dbReference type="InterPro" id="IPR010998">
    <property type="entry name" value="Integrase_recombinase_N"/>
</dbReference>
<dbReference type="PROSITE" id="PS51900">
    <property type="entry name" value="CB"/>
    <property type="match status" value="1"/>
</dbReference>
<dbReference type="InterPro" id="IPR011010">
    <property type="entry name" value="DNA_brk_join_enz"/>
</dbReference>
<dbReference type="AlphaFoldDB" id="A0A133MRU5"/>
<dbReference type="InterPro" id="IPR044068">
    <property type="entry name" value="CB"/>
</dbReference>
<evidence type="ECO:0000313" key="9">
    <source>
        <dbReference type="EMBL" id="KXA06733.1"/>
    </source>
</evidence>
<dbReference type="RefSeq" id="WP_060796724.1">
    <property type="nucleotide sequence ID" value="NZ_KQ956314.1"/>
</dbReference>
<evidence type="ECO:0000256" key="6">
    <source>
        <dbReference type="PROSITE-ProRule" id="PRU01248"/>
    </source>
</evidence>
<name>A0A133MRU5_CLOPF</name>
<dbReference type="PATRIC" id="fig|1502.174.peg.2920"/>
<dbReference type="CDD" id="cd01189">
    <property type="entry name" value="INT_ICEBs1_C_like"/>
    <property type="match status" value="1"/>
</dbReference>
<dbReference type="InterPro" id="IPR002104">
    <property type="entry name" value="Integrase_catalytic"/>
</dbReference>
<protein>
    <submittedName>
        <fullName evidence="9">Site-specific recombinase, phage integrase family</fullName>
    </submittedName>
</protein>
<evidence type="ECO:0000256" key="1">
    <source>
        <dbReference type="ARBA" id="ARBA00003283"/>
    </source>
</evidence>
<dbReference type="Gene3D" id="1.10.150.130">
    <property type="match status" value="1"/>
</dbReference>
<feature type="domain" description="Core-binding (CB)" evidence="8">
    <location>
        <begin position="65"/>
        <end position="149"/>
    </location>
</feature>
<comment type="caution">
    <text evidence="9">The sequence shown here is derived from an EMBL/GenBank/DDBJ whole genome shotgun (WGS) entry which is preliminary data.</text>
</comment>
<dbReference type="Proteomes" id="UP000070646">
    <property type="component" value="Unassembled WGS sequence"/>
</dbReference>
<dbReference type="InterPro" id="IPR013762">
    <property type="entry name" value="Integrase-like_cat_sf"/>
</dbReference>
<evidence type="ECO:0000259" key="8">
    <source>
        <dbReference type="PROSITE" id="PS51900"/>
    </source>
</evidence>
<dbReference type="GO" id="GO:0015074">
    <property type="term" value="P:DNA integration"/>
    <property type="evidence" value="ECO:0007669"/>
    <property type="project" value="UniProtKB-KW"/>
</dbReference>
<proteinExistence type="inferred from homology"/>
<dbReference type="GO" id="GO:0006310">
    <property type="term" value="P:DNA recombination"/>
    <property type="evidence" value="ECO:0007669"/>
    <property type="project" value="UniProtKB-KW"/>
</dbReference>
<keyword evidence="3" id="KW-0229">DNA integration</keyword>
<feature type="domain" description="Tyr recombinase" evidence="7">
    <location>
        <begin position="169"/>
        <end position="358"/>
    </location>
</feature>
<evidence type="ECO:0000259" key="7">
    <source>
        <dbReference type="PROSITE" id="PS51898"/>
    </source>
</evidence>
<dbReference type="EMBL" id="LRPU01000182">
    <property type="protein sequence ID" value="KXA06733.1"/>
    <property type="molecule type" value="Genomic_DNA"/>
</dbReference>
<evidence type="ECO:0000256" key="2">
    <source>
        <dbReference type="ARBA" id="ARBA00008857"/>
    </source>
</evidence>
<organism evidence="9 10">
    <name type="scientific">Clostridium perfringens</name>
    <dbReference type="NCBI Taxonomy" id="1502"/>
    <lineage>
        <taxon>Bacteria</taxon>
        <taxon>Bacillati</taxon>
        <taxon>Bacillota</taxon>
        <taxon>Clostridia</taxon>
        <taxon>Eubacteriales</taxon>
        <taxon>Clostridiaceae</taxon>
        <taxon>Clostridium</taxon>
    </lineage>
</organism>
<evidence type="ECO:0000256" key="4">
    <source>
        <dbReference type="ARBA" id="ARBA00023125"/>
    </source>
</evidence>
<dbReference type="PANTHER" id="PTHR30349:SF64">
    <property type="entry name" value="PROPHAGE INTEGRASE INTD-RELATED"/>
    <property type="match status" value="1"/>
</dbReference>
<gene>
    <name evidence="9" type="ORF">HMPREF3222_02896</name>
</gene>
<dbReference type="Pfam" id="PF00589">
    <property type="entry name" value="Phage_integrase"/>
    <property type="match status" value="1"/>
</dbReference>